<dbReference type="InterPro" id="IPR011004">
    <property type="entry name" value="Trimer_LpxA-like_sf"/>
</dbReference>
<dbReference type="GO" id="GO:0003983">
    <property type="term" value="F:UTP:glucose-1-phosphate uridylyltransferase activity"/>
    <property type="evidence" value="ECO:0007669"/>
    <property type="project" value="UniProtKB-EC"/>
</dbReference>
<dbReference type="EMBL" id="QUTG01000292">
    <property type="protein sequence ID" value="RHZ02490.1"/>
    <property type="molecule type" value="Genomic_DNA"/>
</dbReference>
<dbReference type="Pfam" id="PF01704">
    <property type="entry name" value="UDPGP"/>
    <property type="match status" value="2"/>
</dbReference>
<dbReference type="GO" id="GO:0006011">
    <property type="term" value="P:UDP-alpha-D-glucose metabolic process"/>
    <property type="evidence" value="ECO:0007669"/>
    <property type="project" value="InterPro"/>
</dbReference>
<feature type="region of interest" description="Disordered" evidence="5">
    <location>
        <begin position="135"/>
        <end position="199"/>
    </location>
</feature>
<keyword evidence="3" id="KW-0808">Transferase</keyword>
<protein>
    <recommendedName>
        <fullName evidence="2">UTP--glucose-1-phosphate uridylyltransferase</fullName>
        <ecNumber evidence="2">2.7.7.9</ecNumber>
    </recommendedName>
</protein>
<dbReference type="EC" id="2.7.7.9" evidence="2"/>
<dbReference type="VEuPathDB" id="FungiDB:H257_06139"/>
<dbReference type="VEuPathDB" id="FungiDB:H257_06140"/>
<evidence type="ECO:0000256" key="5">
    <source>
        <dbReference type="SAM" id="MobiDB-lite"/>
    </source>
</evidence>
<evidence type="ECO:0000256" key="1">
    <source>
        <dbReference type="ARBA" id="ARBA00010401"/>
    </source>
</evidence>
<dbReference type="Proteomes" id="UP000285712">
    <property type="component" value="Unassembled WGS sequence"/>
</dbReference>
<dbReference type="FunFam" id="2.160.10.10:FF:000001">
    <property type="entry name" value="UTP--glucose-1-phosphate uridylyltransferase"/>
    <property type="match status" value="1"/>
</dbReference>
<dbReference type="SUPFAM" id="SSF53649">
    <property type="entry name" value="Alkaline phosphatase-like"/>
    <property type="match status" value="1"/>
</dbReference>
<accession>A0A3R7BU91</accession>
<dbReference type="InterPro" id="IPR016267">
    <property type="entry name" value="UDPGP_trans"/>
</dbReference>
<feature type="compositionally biased region" description="Low complexity" evidence="5">
    <location>
        <begin position="138"/>
        <end position="185"/>
    </location>
</feature>
<evidence type="ECO:0000256" key="3">
    <source>
        <dbReference type="ARBA" id="ARBA00022679"/>
    </source>
</evidence>
<dbReference type="InterPro" id="IPR029044">
    <property type="entry name" value="Nucleotide-diphossugar_trans"/>
</dbReference>
<dbReference type="Gene3D" id="2.160.10.10">
    <property type="entry name" value="Hexapeptide repeat proteins"/>
    <property type="match status" value="1"/>
</dbReference>
<feature type="compositionally biased region" description="Polar residues" evidence="5">
    <location>
        <begin position="187"/>
        <end position="199"/>
    </location>
</feature>
<gene>
    <name evidence="6" type="ORF">DYB35_000065</name>
</gene>
<dbReference type="SUPFAM" id="SSF51161">
    <property type="entry name" value="Trimeric LpxA-like enzymes"/>
    <property type="match status" value="1"/>
</dbReference>
<dbReference type="Gene3D" id="3.90.550.10">
    <property type="entry name" value="Spore Coat Polysaccharide Biosynthesis Protein SpsA, Chain A"/>
    <property type="match status" value="1"/>
</dbReference>
<dbReference type="AlphaFoldDB" id="A0A3R7BU91"/>
<dbReference type="SUPFAM" id="SSF53448">
    <property type="entry name" value="Nucleotide-diphospho-sugar transferases"/>
    <property type="match status" value="1"/>
</dbReference>
<keyword evidence="4" id="KW-0548">Nucleotidyltransferase</keyword>
<evidence type="ECO:0000256" key="4">
    <source>
        <dbReference type="ARBA" id="ARBA00022695"/>
    </source>
</evidence>
<evidence type="ECO:0000313" key="7">
    <source>
        <dbReference type="Proteomes" id="UP000285712"/>
    </source>
</evidence>
<name>A0A3R7BU91_APHAT</name>
<evidence type="ECO:0000313" key="6">
    <source>
        <dbReference type="EMBL" id="RHZ02490.1"/>
    </source>
</evidence>
<sequence length="451" mass="49613">MKALFSNDRATYTEATALQKVKDLIIQNSATKKISKEWDAIFTAEVKKIVANAKYSTSKLVVYMGQCISQTAHIAWTTVGHVGTDVNLYCAGPSVFTRRCNGNHDNTHLNHIMTNYLNLDLQPITLKLRGYKPNGNQTAAPASTPIVSSSTPSTTSTPESTPVITSTTLATTSATPVTTSATPLAIPSSSYPTTSPGVSKPSTTVWAKPTLKPGCINVSVALSASELLGTRQRKGFMKLFRKYCSSKKSPIDWYYLNSLYGVDVPLVLMNSFNTHEETVRIIRKYRMHNLSIHTFNQVRTIYIGQQQILTTKCIRAATRKGVHFYLQRRQLGGDGMNVIYDSLYICTNSDDSCCLYSLLMNPDRGVTTIPIVKLGREFQTAQQYSERFEKGIPNILELDHLTVAGDVKFGSGITLKGTVILVANEGAKIELPDGTILEDKVVTGDLRILDH</sequence>
<proteinExistence type="inferred from homology"/>
<organism evidence="6 7">
    <name type="scientific">Aphanomyces astaci</name>
    <name type="common">Crayfish plague agent</name>
    <dbReference type="NCBI Taxonomy" id="112090"/>
    <lineage>
        <taxon>Eukaryota</taxon>
        <taxon>Sar</taxon>
        <taxon>Stramenopiles</taxon>
        <taxon>Oomycota</taxon>
        <taxon>Saprolegniomycetes</taxon>
        <taxon>Saprolegniales</taxon>
        <taxon>Verrucalvaceae</taxon>
        <taxon>Aphanomyces</taxon>
    </lineage>
</organism>
<comment type="caution">
    <text evidence="6">The sequence shown here is derived from an EMBL/GenBank/DDBJ whole genome shotgun (WGS) entry which is preliminary data.</text>
</comment>
<dbReference type="InterPro" id="IPR017850">
    <property type="entry name" value="Alkaline_phosphatase_core_sf"/>
</dbReference>
<comment type="similarity">
    <text evidence="1">Belongs to the UDPGP type 1 family.</text>
</comment>
<evidence type="ECO:0000256" key="2">
    <source>
        <dbReference type="ARBA" id="ARBA00012415"/>
    </source>
</evidence>
<reference evidence="6 7" key="1">
    <citation type="submission" date="2018-08" db="EMBL/GenBank/DDBJ databases">
        <title>Aphanomyces genome sequencing and annotation.</title>
        <authorList>
            <person name="Minardi D."/>
            <person name="Oidtmann B."/>
            <person name="Van Der Giezen M."/>
            <person name="Studholme D.J."/>
        </authorList>
    </citation>
    <scope>NUCLEOTIDE SEQUENCE [LARGE SCALE GENOMIC DNA]</scope>
    <source>
        <strain evidence="6 7">Sv</strain>
    </source>
</reference>
<dbReference type="InterPro" id="IPR002618">
    <property type="entry name" value="UDPGP_fam"/>
</dbReference>
<dbReference type="PANTHER" id="PTHR43511">
    <property type="match status" value="1"/>
</dbReference>